<dbReference type="RefSeq" id="WP_088002150.1">
    <property type="nucleotide sequence ID" value="NZ_BMHB01000003.1"/>
</dbReference>
<feature type="transmembrane region" description="Helical" evidence="6">
    <location>
        <begin position="55"/>
        <end position="79"/>
    </location>
</feature>
<dbReference type="PANTHER" id="PTHR12677:SF55">
    <property type="entry name" value="UNDECAPRENYL PHOSPHATE TRANSPORTER SAOUHSC_00901-RELATED"/>
    <property type="match status" value="1"/>
</dbReference>
<evidence type="ECO:0000256" key="1">
    <source>
        <dbReference type="ARBA" id="ARBA00004651"/>
    </source>
</evidence>
<feature type="transmembrane region" description="Helical" evidence="6">
    <location>
        <begin position="137"/>
        <end position="158"/>
    </location>
</feature>
<keyword evidence="9" id="KW-1185">Reference proteome</keyword>
<dbReference type="InterPro" id="IPR032816">
    <property type="entry name" value="VTT_dom"/>
</dbReference>
<feature type="transmembrane region" description="Helical" evidence="6">
    <location>
        <begin position="170"/>
        <end position="186"/>
    </location>
</feature>
<evidence type="ECO:0000256" key="6">
    <source>
        <dbReference type="RuleBase" id="RU366058"/>
    </source>
</evidence>
<evidence type="ECO:0000256" key="2">
    <source>
        <dbReference type="ARBA" id="ARBA00022475"/>
    </source>
</evidence>
<dbReference type="Proteomes" id="UP000626244">
    <property type="component" value="Unassembled WGS sequence"/>
</dbReference>
<dbReference type="AlphaFoldDB" id="A0A8J3AR99"/>
<reference evidence="9" key="1">
    <citation type="journal article" date="2019" name="Int. J. Syst. Evol. Microbiol.">
        <title>The Global Catalogue of Microorganisms (GCM) 10K type strain sequencing project: providing services to taxonomists for standard genome sequencing and annotation.</title>
        <authorList>
            <consortium name="The Broad Institute Genomics Platform"/>
            <consortium name="The Broad Institute Genome Sequencing Center for Infectious Disease"/>
            <person name="Wu L."/>
            <person name="Ma J."/>
        </authorList>
    </citation>
    <scope>NUCLEOTIDE SEQUENCE [LARGE SCALE GENOMIC DNA]</scope>
    <source>
        <strain evidence="9">CGMCC 1.14993</strain>
    </source>
</reference>
<sequence>MKLHIGEWISFHQLQHFVRIHENLGVLIAFLIPFVDSFLGIIPLGAICATNVNVFGFWTGFLATYVGSVLGTTGMYFLLKKTGAKWIDRFIPQKKKENASMGWLNNSGFGPVFLWFCIPFCPSFITNIFASMSKIRPIFYISGFTMGKLVALLLISFIGQDLHDFIEEPMETILVLVAILILWFVGKKVEKKFMTQRANNE</sequence>
<evidence type="ECO:0000256" key="3">
    <source>
        <dbReference type="ARBA" id="ARBA00022692"/>
    </source>
</evidence>
<dbReference type="OrthoDB" id="1651121at2"/>
<gene>
    <name evidence="8" type="primary">yhjE</name>
    <name evidence="8" type="ORF">GCM10007380_37530</name>
</gene>
<comment type="similarity">
    <text evidence="6">Belongs to the TVP38/TMEM64 family.</text>
</comment>
<feature type="transmembrane region" description="Helical" evidence="6">
    <location>
        <begin position="24"/>
        <end position="48"/>
    </location>
</feature>
<dbReference type="InterPro" id="IPR015414">
    <property type="entry name" value="TMEM64"/>
</dbReference>
<evidence type="ECO:0000313" key="9">
    <source>
        <dbReference type="Proteomes" id="UP000626244"/>
    </source>
</evidence>
<keyword evidence="2 6" id="KW-1003">Cell membrane</keyword>
<dbReference type="EMBL" id="BMHB01000003">
    <property type="protein sequence ID" value="GGI17355.1"/>
    <property type="molecule type" value="Genomic_DNA"/>
</dbReference>
<comment type="subcellular location">
    <subcellularLocation>
        <location evidence="1 6">Cell membrane</location>
        <topology evidence="1 6">Multi-pass membrane protein</topology>
    </subcellularLocation>
</comment>
<feature type="domain" description="VTT" evidence="7">
    <location>
        <begin position="43"/>
        <end position="160"/>
    </location>
</feature>
<dbReference type="GO" id="GO:0005886">
    <property type="term" value="C:plasma membrane"/>
    <property type="evidence" value="ECO:0007669"/>
    <property type="project" value="UniProtKB-SubCell"/>
</dbReference>
<name>A0A8J3AR99_9BACI</name>
<organism evidence="8 9">
    <name type="scientific">Gottfriedia solisilvae</name>
    <dbReference type="NCBI Taxonomy" id="1516104"/>
    <lineage>
        <taxon>Bacteria</taxon>
        <taxon>Bacillati</taxon>
        <taxon>Bacillota</taxon>
        <taxon>Bacilli</taxon>
        <taxon>Bacillales</taxon>
        <taxon>Bacillaceae</taxon>
        <taxon>Gottfriedia</taxon>
    </lineage>
</organism>
<comment type="caution">
    <text evidence="8">The sequence shown here is derived from an EMBL/GenBank/DDBJ whole genome shotgun (WGS) entry which is preliminary data.</text>
</comment>
<keyword evidence="3 6" id="KW-0812">Transmembrane</keyword>
<proteinExistence type="inferred from homology"/>
<evidence type="ECO:0000256" key="5">
    <source>
        <dbReference type="ARBA" id="ARBA00023136"/>
    </source>
</evidence>
<evidence type="ECO:0000313" key="8">
    <source>
        <dbReference type="EMBL" id="GGI17355.1"/>
    </source>
</evidence>
<protein>
    <recommendedName>
        <fullName evidence="6">TVP38/TMEM64 family membrane protein</fullName>
    </recommendedName>
</protein>
<keyword evidence="5 6" id="KW-0472">Membrane</keyword>
<feature type="transmembrane region" description="Helical" evidence="6">
    <location>
        <begin position="112"/>
        <end position="130"/>
    </location>
</feature>
<dbReference type="PANTHER" id="PTHR12677">
    <property type="entry name" value="GOLGI APPARATUS MEMBRANE PROTEIN TVP38-RELATED"/>
    <property type="match status" value="1"/>
</dbReference>
<keyword evidence="4 6" id="KW-1133">Transmembrane helix</keyword>
<evidence type="ECO:0000259" key="7">
    <source>
        <dbReference type="Pfam" id="PF09335"/>
    </source>
</evidence>
<accession>A0A8J3AR99</accession>
<evidence type="ECO:0000256" key="4">
    <source>
        <dbReference type="ARBA" id="ARBA00022989"/>
    </source>
</evidence>
<dbReference type="Pfam" id="PF09335">
    <property type="entry name" value="VTT_dom"/>
    <property type="match status" value="1"/>
</dbReference>